<keyword evidence="2" id="KW-1185">Reference proteome</keyword>
<evidence type="ECO:0008006" key="3">
    <source>
        <dbReference type="Google" id="ProtNLM"/>
    </source>
</evidence>
<comment type="caution">
    <text evidence="1">The sequence shown here is derived from an EMBL/GenBank/DDBJ whole genome shotgun (WGS) entry which is preliminary data.</text>
</comment>
<dbReference type="Proteomes" id="UP001472677">
    <property type="component" value="Unassembled WGS sequence"/>
</dbReference>
<accession>A0ABR2B937</accession>
<evidence type="ECO:0000313" key="1">
    <source>
        <dbReference type="EMBL" id="KAK8503514.1"/>
    </source>
</evidence>
<gene>
    <name evidence="1" type="ORF">V6N12_066201</name>
</gene>
<reference evidence="1 2" key="1">
    <citation type="journal article" date="2024" name="G3 (Bethesda)">
        <title>Genome assembly of Hibiscus sabdariffa L. provides insights into metabolisms of medicinal natural products.</title>
        <authorList>
            <person name="Kim T."/>
        </authorList>
    </citation>
    <scope>NUCLEOTIDE SEQUENCE [LARGE SCALE GENOMIC DNA]</scope>
    <source>
        <strain evidence="1">TK-2024</strain>
        <tissue evidence="1">Old leaves</tissue>
    </source>
</reference>
<dbReference type="EMBL" id="JBBPBM010000152">
    <property type="protein sequence ID" value="KAK8503514.1"/>
    <property type="molecule type" value="Genomic_DNA"/>
</dbReference>
<protein>
    <recommendedName>
        <fullName evidence="3">RNase H type-1 domain-containing protein</fullName>
    </recommendedName>
</protein>
<sequence length="103" mass="11147">MEDILTSGDKLVEECRRAFYAQAAPSVAPTLATSWSCPPYVGRGTNRVADRLAAKGRWLSHELTVFLTAPDDVINLVEDDKVLSNLVRLPLGHVGVPFDPGGN</sequence>
<name>A0ABR2B937_9ROSI</name>
<evidence type="ECO:0000313" key="2">
    <source>
        <dbReference type="Proteomes" id="UP001472677"/>
    </source>
</evidence>
<proteinExistence type="predicted"/>
<organism evidence="1 2">
    <name type="scientific">Hibiscus sabdariffa</name>
    <name type="common">roselle</name>
    <dbReference type="NCBI Taxonomy" id="183260"/>
    <lineage>
        <taxon>Eukaryota</taxon>
        <taxon>Viridiplantae</taxon>
        <taxon>Streptophyta</taxon>
        <taxon>Embryophyta</taxon>
        <taxon>Tracheophyta</taxon>
        <taxon>Spermatophyta</taxon>
        <taxon>Magnoliopsida</taxon>
        <taxon>eudicotyledons</taxon>
        <taxon>Gunneridae</taxon>
        <taxon>Pentapetalae</taxon>
        <taxon>rosids</taxon>
        <taxon>malvids</taxon>
        <taxon>Malvales</taxon>
        <taxon>Malvaceae</taxon>
        <taxon>Malvoideae</taxon>
        <taxon>Hibiscus</taxon>
    </lineage>
</organism>